<dbReference type="Proteomes" id="UP001565368">
    <property type="component" value="Unassembled WGS sequence"/>
</dbReference>
<accession>A0ABR3Q1M0</accession>
<evidence type="ECO:0000313" key="1">
    <source>
        <dbReference type="EMBL" id="KAL1408611.1"/>
    </source>
</evidence>
<organism evidence="1 2">
    <name type="scientific">Vanrija albida</name>
    <dbReference type="NCBI Taxonomy" id="181172"/>
    <lineage>
        <taxon>Eukaryota</taxon>
        <taxon>Fungi</taxon>
        <taxon>Dikarya</taxon>
        <taxon>Basidiomycota</taxon>
        <taxon>Agaricomycotina</taxon>
        <taxon>Tremellomycetes</taxon>
        <taxon>Trichosporonales</taxon>
        <taxon>Trichosporonaceae</taxon>
        <taxon>Vanrija</taxon>
    </lineage>
</organism>
<dbReference type="EMBL" id="JBBXJM010000004">
    <property type="protein sequence ID" value="KAL1408611.1"/>
    <property type="molecule type" value="Genomic_DNA"/>
</dbReference>
<keyword evidence="2" id="KW-1185">Reference proteome</keyword>
<reference evidence="1 2" key="1">
    <citation type="submission" date="2023-08" db="EMBL/GenBank/DDBJ databases">
        <title>Annotated Genome Sequence of Vanrija albida AlHP1.</title>
        <authorList>
            <person name="Herzog R."/>
        </authorList>
    </citation>
    <scope>NUCLEOTIDE SEQUENCE [LARGE SCALE GENOMIC DNA]</scope>
    <source>
        <strain evidence="1 2">AlHP1</strain>
    </source>
</reference>
<name>A0ABR3Q1M0_9TREE</name>
<dbReference type="RefSeq" id="XP_069208555.1">
    <property type="nucleotide sequence ID" value="XM_069353913.1"/>
</dbReference>
<evidence type="ECO:0000313" key="2">
    <source>
        <dbReference type="Proteomes" id="UP001565368"/>
    </source>
</evidence>
<proteinExistence type="predicted"/>
<sequence>MPLFSKNKNPTRTRVELIAEAPSTTLHWGPSGDCSKGKGSTDTDPFTALRRLCSPIAEEEELRVAEFHEQGEEETGRPRFCGVAHFTLDFEFDALLSALNSTTLDSLTVMLQGGGLFPSADAFIAALGERLEIRPRRLIIHILSERLPLDAHAVGRTICAWPRATEMDHISVHWFPQWDVWFPKWGVLKDDSRLFGKLKTQALQRVGHSTERRENPRYVAPETEYEFERKQDWIMTRDAFRSLAVARVLLLARRDKRTGIADLPTELIHDILRGAARAPDVLTDSQWAVLLRHAEDREALGRVAAAFTRRDVETRYLPLEEIRSITRPAREEFMFNGGFRKPRGPPITWDIAHVKRHVGYY</sequence>
<gene>
    <name evidence="1" type="ORF">Q8F55_005424</name>
</gene>
<dbReference type="GeneID" id="95986467"/>
<comment type="caution">
    <text evidence="1">The sequence shown here is derived from an EMBL/GenBank/DDBJ whole genome shotgun (WGS) entry which is preliminary data.</text>
</comment>
<protein>
    <submittedName>
        <fullName evidence="1">Uncharacterized protein</fullName>
    </submittedName>
</protein>